<name>A0AAD2HV60_9AGAR</name>
<proteinExistence type="predicted"/>
<keyword evidence="3" id="KW-1185">Reference proteome</keyword>
<protein>
    <submittedName>
        <fullName evidence="2">Uncharacterized protein</fullName>
    </submittedName>
</protein>
<evidence type="ECO:0000313" key="2">
    <source>
        <dbReference type="EMBL" id="CAK5281896.1"/>
    </source>
</evidence>
<evidence type="ECO:0000313" key="3">
    <source>
        <dbReference type="Proteomes" id="UP001295794"/>
    </source>
</evidence>
<feature type="region of interest" description="Disordered" evidence="1">
    <location>
        <begin position="353"/>
        <end position="386"/>
    </location>
</feature>
<sequence>HLSVVLHLVLTCRRGIKPSGSSHILLTEEQFDRLWGCQLDSVNFRRISSAVSDFESLSLICFRDRSSLEAKLRGLTPKSNTNRDTSPLNKNYQDLHCTDGHGRGIFENARVLYRLLNGLDSGLSQTLALGSTSWTSSVQVIVFAFSLWLGDERSLADRQASPKILDVAWGEVEIPTLDKVNDLQDIIVADNKGHNNTKFHLFQSEDSGLGRGKTETMSIAALKARLQDYFQPFQSARSQRPAVMLVQNSRQTKDVLKFLGRHSRERSASPRGRSRGRRQSASLPRQYAPMYLVEVLALARLAIRSQDHMPSLLKPAQELGIPDVPAGWCSGNDCCTLLRIFALIVKNPETIDDQKYQKLQTPAEDEGGDNDVLYGNEEEESDYGSE</sequence>
<evidence type="ECO:0000256" key="1">
    <source>
        <dbReference type="SAM" id="MobiDB-lite"/>
    </source>
</evidence>
<feature type="compositionally biased region" description="Acidic residues" evidence="1">
    <location>
        <begin position="376"/>
        <end position="386"/>
    </location>
</feature>
<feature type="region of interest" description="Disordered" evidence="1">
    <location>
        <begin position="258"/>
        <end position="282"/>
    </location>
</feature>
<reference evidence="2" key="1">
    <citation type="submission" date="2023-11" db="EMBL/GenBank/DDBJ databases">
        <authorList>
            <person name="De Vega J J."/>
            <person name="De Vega J J."/>
        </authorList>
    </citation>
    <scope>NUCLEOTIDE SEQUENCE</scope>
</reference>
<dbReference type="AlphaFoldDB" id="A0AAD2HV60"/>
<dbReference type="Proteomes" id="UP001295794">
    <property type="component" value="Unassembled WGS sequence"/>
</dbReference>
<gene>
    <name evidence="2" type="ORF">MYCIT1_LOCUS33243</name>
</gene>
<organism evidence="2 3">
    <name type="scientific">Mycena citricolor</name>
    <dbReference type="NCBI Taxonomy" id="2018698"/>
    <lineage>
        <taxon>Eukaryota</taxon>
        <taxon>Fungi</taxon>
        <taxon>Dikarya</taxon>
        <taxon>Basidiomycota</taxon>
        <taxon>Agaricomycotina</taxon>
        <taxon>Agaricomycetes</taxon>
        <taxon>Agaricomycetidae</taxon>
        <taxon>Agaricales</taxon>
        <taxon>Marasmiineae</taxon>
        <taxon>Mycenaceae</taxon>
        <taxon>Mycena</taxon>
    </lineage>
</organism>
<feature type="non-terminal residue" evidence="2">
    <location>
        <position position="1"/>
    </location>
</feature>
<dbReference type="EMBL" id="CAVNYO010000444">
    <property type="protein sequence ID" value="CAK5281896.1"/>
    <property type="molecule type" value="Genomic_DNA"/>
</dbReference>
<accession>A0AAD2HV60</accession>
<comment type="caution">
    <text evidence="2">The sequence shown here is derived from an EMBL/GenBank/DDBJ whole genome shotgun (WGS) entry which is preliminary data.</text>
</comment>